<dbReference type="SUPFAM" id="SSF55073">
    <property type="entry name" value="Nucleotide cyclase"/>
    <property type="match status" value="1"/>
</dbReference>
<dbReference type="InterPro" id="IPR043128">
    <property type="entry name" value="Rev_trsase/Diguanyl_cyclase"/>
</dbReference>
<dbReference type="InterPro" id="IPR003018">
    <property type="entry name" value="GAF"/>
</dbReference>
<dbReference type="SUPFAM" id="SSF55781">
    <property type="entry name" value="GAF domain-like"/>
    <property type="match status" value="1"/>
</dbReference>
<dbReference type="SMART" id="SM00065">
    <property type="entry name" value="GAF"/>
    <property type="match status" value="1"/>
</dbReference>
<reference evidence="2" key="1">
    <citation type="journal article" date="2021" name="Environ. Microbiol.">
        <title>Genomic characterization of three novel Desulfobacterota classes expand the metabolic and phylogenetic diversity of the phylum.</title>
        <authorList>
            <person name="Murphy C.L."/>
            <person name="Biggerstaff J."/>
            <person name="Eichhorn A."/>
            <person name="Ewing E."/>
            <person name="Shahan R."/>
            <person name="Soriano D."/>
            <person name="Stewart S."/>
            <person name="VanMol K."/>
            <person name="Walker R."/>
            <person name="Walters P."/>
            <person name="Elshahed M.S."/>
            <person name="Youssef N.H."/>
        </authorList>
    </citation>
    <scope>NUCLEOTIDE SEQUENCE</scope>
    <source>
        <strain evidence="2">Zod_Metabat.24</strain>
    </source>
</reference>
<dbReference type="PANTHER" id="PTHR45138:SF6">
    <property type="entry name" value="DIGUANYLATE CYCLASE DGCN"/>
    <property type="match status" value="1"/>
</dbReference>
<evidence type="ECO:0000259" key="1">
    <source>
        <dbReference type="PROSITE" id="PS50887"/>
    </source>
</evidence>
<dbReference type="PANTHER" id="PTHR45138">
    <property type="entry name" value="REGULATORY COMPONENTS OF SENSORY TRANSDUCTION SYSTEM"/>
    <property type="match status" value="1"/>
</dbReference>
<dbReference type="CDD" id="cd01949">
    <property type="entry name" value="GGDEF"/>
    <property type="match status" value="1"/>
</dbReference>
<dbReference type="GO" id="GO:0052621">
    <property type="term" value="F:diguanylate cyclase activity"/>
    <property type="evidence" value="ECO:0007669"/>
    <property type="project" value="TreeGrafter"/>
</dbReference>
<evidence type="ECO:0000313" key="3">
    <source>
        <dbReference type="Proteomes" id="UP000809273"/>
    </source>
</evidence>
<dbReference type="SMART" id="SM00267">
    <property type="entry name" value="GGDEF"/>
    <property type="match status" value="1"/>
</dbReference>
<comment type="caution">
    <text evidence="2">The sequence shown here is derived from an EMBL/GenBank/DDBJ whole genome shotgun (WGS) entry which is preliminary data.</text>
</comment>
<dbReference type="Gene3D" id="3.30.450.40">
    <property type="match status" value="1"/>
</dbReference>
<dbReference type="Pfam" id="PF00990">
    <property type="entry name" value="GGDEF"/>
    <property type="match status" value="1"/>
</dbReference>
<dbReference type="EMBL" id="JAFGIX010000048">
    <property type="protein sequence ID" value="MBN1573415.1"/>
    <property type="molecule type" value="Genomic_DNA"/>
</dbReference>
<dbReference type="GO" id="GO:0005886">
    <property type="term" value="C:plasma membrane"/>
    <property type="evidence" value="ECO:0007669"/>
    <property type="project" value="TreeGrafter"/>
</dbReference>
<dbReference type="GO" id="GO:0043709">
    <property type="term" value="P:cell adhesion involved in single-species biofilm formation"/>
    <property type="evidence" value="ECO:0007669"/>
    <property type="project" value="TreeGrafter"/>
</dbReference>
<dbReference type="Proteomes" id="UP000809273">
    <property type="component" value="Unassembled WGS sequence"/>
</dbReference>
<dbReference type="Gene3D" id="3.30.70.270">
    <property type="match status" value="1"/>
</dbReference>
<protein>
    <submittedName>
        <fullName evidence="2">Sensor domain-containing diguanylate cyclase</fullName>
    </submittedName>
</protein>
<dbReference type="GO" id="GO:1902201">
    <property type="term" value="P:negative regulation of bacterial-type flagellum-dependent cell motility"/>
    <property type="evidence" value="ECO:0007669"/>
    <property type="project" value="TreeGrafter"/>
</dbReference>
<reference evidence="2" key="2">
    <citation type="submission" date="2021-01" db="EMBL/GenBank/DDBJ databases">
        <authorList>
            <person name="Hahn C.R."/>
            <person name="Youssef N.H."/>
            <person name="Elshahed M."/>
        </authorList>
    </citation>
    <scope>NUCLEOTIDE SEQUENCE</scope>
    <source>
        <strain evidence="2">Zod_Metabat.24</strain>
    </source>
</reference>
<evidence type="ECO:0000313" key="2">
    <source>
        <dbReference type="EMBL" id="MBN1573415.1"/>
    </source>
</evidence>
<dbReference type="InterPro" id="IPR029016">
    <property type="entry name" value="GAF-like_dom_sf"/>
</dbReference>
<sequence length="353" mass="40158">MKDSQKRKDVHTRQDELLTINEIGRALTSSLDVKEILSIIMHQISVLMQPKNWSLLLIDEDTNELYFEIIVGDNTEKIKDLRLKIGEGIAGWVAKNGEPLLVPDVSQDPRFSSKADRKSDFTTKSIICVPVVSKGKILGVIELINYFDDRVFKEDDLKILSILADYTAIALENARYYDMAKRLIMTDELTGLYNSRFLHQLLDGKGDQLIGLSQVSMIFIDLDYFKNINDKYGHLMGSKALQEFGELLHKSLRKEDIAIRYGGDEFVILIPNVEKSEAYEFAKKIRSKLKRERFLKGEGINLKVTASFGIAAIPEDASNYQELIGEADKAMYRVKNTFRDGIALAKTTWVSDY</sequence>
<proteinExistence type="predicted"/>
<dbReference type="NCBIfam" id="TIGR00254">
    <property type="entry name" value="GGDEF"/>
    <property type="match status" value="1"/>
</dbReference>
<dbReference type="AlphaFoldDB" id="A0A9D8KE33"/>
<dbReference type="Pfam" id="PF01590">
    <property type="entry name" value="GAF"/>
    <property type="match status" value="1"/>
</dbReference>
<organism evidence="2 3">
    <name type="scientific">Candidatus Zymogenus saltonus</name>
    <dbReference type="NCBI Taxonomy" id="2844893"/>
    <lineage>
        <taxon>Bacteria</taxon>
        <taxon>Deltaproteobacteria</taxon>
        <taxon>Candidatus Zymogenia</taxon>
        <taxon>Candidatus Zymogeniales</taxon>
        <taxon>Candidatus Zymogenaceae</taxon>
        <taxon>Candidatus Zymogenus</taxon>
    </lineage>
</organism>
<name>A0A9D8KE33_9DELT</name>
<dbReference type="InterPro" id="IPR000160">
    <property type="entry name" value="GGDEF_dom"/>
</dbReference>
<dbReference type="InterPro" id="IPR050469">
    <property type="entry name" value="Diguanylate_Cyclase"/>
</dbReference>
<accession>A0A9D8KE33</accession>
<dbReference type="InterPro" id="IPR029787">
    <property type="entry name" value="Nucleotide_cyclase"/>
</dbReference>
<dbReference type="FunFam" id="3.30.70.270:FF:000001">
    <property type="entry name" value="Diguanylate cyclase domain protein"/>
    <property type="match status" value="1"/>
</dbReference>
<dbReference type="PROSITE" id="PS50887">
    <property type="entry name" value="GGDEF"/>
    <property type="match status" value="1"/>
</dbReference>
<feature type="domain" description="GGDEF" evidence="1">
    <location>
        <begin position="213"/>
        <end position="347"/>
    </location>
</feature>
<gene>
    <name evidence="2" type="ORF">JW984_09500</name>
</gene>